<evidence type="ECO:0000313" key="7">
    <source>
        <dbReference type="EMBL" id="GAA1743318.1"/>
    </source>
</evidence>
<sequence>MTVIRTDDYGRVARERLPADVWDFIEGGSGDELTLAANAAAFRRARLRPRVMVDVSTVDTTRTLLGSRLATPIGIAPTAYHQLVHPDGEVATAAGADRAGALFVVAMFASRTLKDIAAASAAPLWLQLYWLRRRDAIADLAERAADAGFAALVLTADAPRLGRRLRDVRNGFAVDGRVRAVNLDAALMAASHDRRAGASALAAHAAQTFDPSLTWADLAWLRERSALPVLIKGILTGEDAAAAVAHGAAGIIVSNHGGRQLDGAIAALDALPEVVDAVAGACPVLFDGAVRGGRDALVALALGADAVLVGRPPLWALAAGGADGVADLLTGLTDELAHDMALAGRPTLADVDRRLIWGHS</sequence>
<evidence type="ECO:0000256" key="4">
    <source>
        <dbReference type="ARBA" id="ARBA00023002"/>
    </source>
</evidence>
<name>A0ABP4VZP6_9ACTN</name>
<evidence type="ECO:0000256" key="1">
    <source>
        <dbReference type="ARBA" id="ARBA00001917"/>
    </source>
</evidence>
<reference evidence="8" key="1">
    <citation type="journal article" date="2019" name="Int. J. Syst. Evol. Microbiol.">
        <title>The Global Catalogue of Microorganisms (GCM) 10K type strain sequencing project: providing services to taxonomists for standard genome sequencing and annotation.</title>
        <authorList>
            <consortium name="The Broad Institute Genomics Platform"/>
            <consortium name="The Broad Institute Genome Sequencing Center for Infectious Disease"/>
            <person name="Wu L."/>
            <person name="Ma J."/>
        </authorList>
    </citation>
    <scope>NUCLEOTIDE SEQUENCE [LARGE SCALE GENOMIC DNA]</scope>
    <source>
        <strain evidence="8">JCM 13249</strain>
    </source>
</reference>
<proteinExistence type="inferred from homology"/>
<gene>
    <name evidence="7" type="ORF">GCM10009681_12720</name>
</gene>
<dbReference type="Gene3D" id="3.20.20.70">
    <property type="entry name" value="Aldolase class I"/>
    <property type="match status" value="1"/>
</dbReference>
<dbReference type="RefSeq" id="WP_344077852.1">
    <property type="nucleotide sequence ID" value="NZ_BAAALS010000004.1"/>
</dbReference>
<keyword evidence="3" id="KW-0288">FMN</keyword>
<evidence type="ECO:0000256" key="3">
    <source>
        <dbReference type="ARBA" id="ARBA00022643"/>
    </source>
</evidence>
<dbReference type="InterPro" id="IPR013785">
    <property type="entry name" value="Aldolase_TIM"/>
</dbReference>
<dbReference type="CDD" id="cd02809">
    <property type="entry name" value="alpha_hydroxyacid_oxid_FMN"/>
    <property type="match status" value="1"/>
</dbReference>
<feature type="domain" description="FMN hydroxy acid dehydrogenase" evidence="6">
    <location>
        <begin position="1"/>
        <end position="360"/>
    </location>
</feature>
<dbReference type="PIRSF" id="PIRSF000138">
    <property type="entry name" value="Al-hdrx_acd_dh"/>
    <property type="match status" value="1"/>
</dbReference>
<organism evidence="7 8">
    <name type="scientific">Luedemannella helvata</name>
    <dbReference type="NCBI Taxonomy" id="349315"/>
    <lineage>
        <taxon>Bacteria</taxon>
        <taxon>Bacillati</taxon>
        <taxon>Actinomycetota</taxon>
        <taxon>Actinomycetes</taxon>
        <taxon>Micromonosporales</taxon>
        <taxon>Micromonosporaceae</taxon>
        <taxon>Luedemannella</taxon>
    </lineage>
</organism>
<dbReference type="InterPro" id="IPR000262">
    <property type="entry name" value="FMN-dep_DH"/>
</dbReference>
<dbReference type="SUPFAM" id="SSF51395">
    <property type="entry name" value="FMN-linked oxidoreductases"/>
    <property type="match status" value="1"/>
</dbReference>
<dbReference type="InterPro" id="IPR012133">
    <property type="entry name" value="Alpha-hydoxy_acid_DH_FMN"/>
</dbReference>
<dbReference type="Pfam" id="PF01070">
    <property type="entry name" value="FMN_dh"/>
    <property type="match status" value="1"/>
</dbReference>
<dbReference type="PANTHER" id="PTHR10578">
    <property type="entry name" value="S -2-HYDROXY-ACID OXIDASE-RELATED"/>
    <property type="match status" value="1"/>
</dbReference>
<dbReference type="PROSITE" id="PS00557">
    <property type="entry name" value="FMN_HYDROXY_ACID_DH_1"/>
    <property type="match status" value="1"/>
</dbReference>
<evidence type="ECO:0000256" key="2">
    <source>
        <dbReference type="ARBA" id="ARBA00022630"/>
    </source>
</evidence>
<evidence type="ECO:0000256" key="5">
    <source>
        <dbReference type="ARBA" id="ARBA00024042"/>
    </source>
</evidence>
<comment type="similarity">
    <text evidence="5">Belongs to the FMN-dependent alpha-hydroxy acid dehydrogenase family.</text>
</comment>
<dbReference type="InterPro" id="IPR008259">
    <property type="entry name" value="FMN_hydac_DH_AS"/>
</dbReference>
<keyword evidence="8" id="KW-1185">Reference proteome</keyword>
<keyword evidence="2" id="KW-0285">Flavoprotein</keyword>
<protein>
    <submittedName>
        <fullName evidence="7">Alpha-hydroxy acid oxidase</fullName>
    </submittedName>
</protein>
<evidence type="ECO:0000259" key="6">
    <source>
        <dbReference type="PROSITE" id="PS51349"/>
    </source>
</evidence>
<accession>A0ABP4VZP6</accession>
<keyword evidence="4" id="KW-0560">Oxidoreductase</keyword>
<comment type="cofactor">
    <cofactor evidence="1">
        <name>FMN</name>
        <dbReference type="ChEBI" id="CHEBI:58210"/>
    </cofactor>
</comment>
<evidence type="ECO:0000313" key="8">
    <source>
        <dbReference type="Proteomes" id="UP001500655"/>
    </source>
</evidence>
<dbReference type="InterPro" id="IPR037396">
    <property type="entry name" value="FMN_HAD"/>
</dbReference>
<dbReference type="EMBL" id="BAAALS010000004">
    <property type="protein sequence ID" value="GAA1743318.1"/>
    <property type="molecule type" value="Genomic_DNA"/>
</dbReference>
<comment type="caution">
    <text evidence="7">The sequence shown here is derived from an EMBL/GenBank/DDBJ whole genome shotgun (WGS) entry which is preliminary data.</text>
</comment>
<dbReference type="PANTHER" id="PTHR10578:SF107">
    <property type="entry name" value="2-HYDROXYACID OXIDASE 1"/>
    <property type="match status" value="1"/>
</dbReference>
<dbReference type="Proteomes" id="UP001500655">
    <property type="component" value="Unassembled WGS sequence"/>
</dbReference>
<dbReference type="PROSITE" id="PS51349">
    <property type="entry name" value="FMN_HYDROXY_ACID_DH_2"/>
    <property type="match status" value="1"/>
</dbReference>